<evidence type="ECO:0000313" key="2">
    <source>
        <dbReference type="EMBL" id="CAG4895849.1"/>
    </source>
</evidence>
<reference evidence="2" key="1">
    <citation type="submission" date="2021-04" db="EMBL/GenBank/DDBJ databases">
        <authorList>
            <person name="Vanwijnsberghe S."/>
        </authorList>
    </citation>
    <scope>NUCLEOTIDE SEQUENCE</scope>
    <source>
        <strain evidence="2">LMG 31841</strain>
    </source>
</reference>
<dbReference type="AlphaFoldDB" id="A0A9N8RWP2"/>
<evidence type="ECO:0000256" key="1">
    <source>
        <dbReference type="SAM" id="MobiDB-lite"/>
    </source>
</evidence>
<keyword evidence="3" id="KW-1185">Reference proteome</keyword>
<evidence type="ECO:0000313" key="3">
    <source>
        <dbReference type="Proteomes" id="UP000789704"/>
    </source>
</evidence>
<sequence>MRWSSRRAGPAACEPQSGGAIRLTVPHTTVRRNRPPGRGSNGGEPVARLLASAQVRAKKPGSLQHMTPTVYDVADG</sequence>
<gene>
    <name evidence="2" type="ORF">LMG31841_02241</name>
</gene>
<accession>A0A9N8RWP2</accession>
<proteinExistence type="predicted"/>
<organism evidence="2 3">
    <name type="scientific">Paraburkholderia saeva</name>
    <dbReference type="NCBI Taxonomy" id="2777537"/>
    <lineage>
        <taxon>Bacteria</taxon>
        <taxon>Pseudomonadati</taxon>
        <taxon>Pseudomonadota</taxon>
        <taxon>Betaproteobacteria</taxon>
        <taxon>Burkholderiales</taxon>
        <taxon>Burkholderiaceae</taxon>
        <taxon>Paraburkholderia</taxon>
    </lineage>
</organism>
<name>A0A9N8RWP2_9BURK</name>
<protein>
    <submittedName>
        <fullName evidence="2">Uncharacterized protein</fullName>
    </submittedName>
</protein>
<dbReference type="Proteomes" id="UP000789704">
    <property type="component" value="Unassembled WGS sequence"/>
</dbReference>
<feature type="region of interest" description="Disordered" evidence="1">
    <location>
        <begin position="1"/>
        <end position="20"/>
    </location>
</feature>
<comment type="caution">
    <text evidence="2">The sequence shown here is derived from an EMBL/GenBank/DDBJ whole genome shotgun (WGS) entry which is preliminary data.</text>
</comment>
<dbReference type="EMBL" id="CAJQZC010000003">
    <property type="protein sequence ID" value="CAG4895849.1"/>
    <property type="molecule type" value="Genomic_DNA"/>
</dbReference>